<gene>
    <name evidence="1" type="ORF">CR513_24862</name>
</gene>
<dbReference type="EMBL" id="QJKJ01004734">
    <property type="protein sequence ID" value="RDX92944.1"/>
    <property type="molecule type" value="Genomic_DNA"/>
</dbReference>
<evidence type="ECO:0000313" key="2">
    <source>
        <dbReference type="Proteomes" id="UP000257109"/>
    </source>
</evidence>
<protein>
    <recommendedName>
        <fullName evidence="3">Retrotransposon gag domain-containing protein</fullName>
    </recommendedName>
</protein>
<dbReference type="Proteomes" id="UP000257109">
    <property type="component" value="Unassembled WGS sequence"/>
</dbReference>
<sequence length="152" mass="17358">MKEADNHKNIYPNWPQYISDIFDKSEANWKVQDYVNKFELALTQHNTHMHVRMFSPSSIAHAANLAKLHEASRLNLTGNRFNSQPNTSSFKPMVEVNNLPVGPFIAGHQLKHQKSQFLVMEMDDDEEPVDEEIEIIEGTGVTHMTTNNGDKP</sequence>
<comment type="caution">
    <text evidence="1">The sequence shown here is derived from an EMBL/GenBank/DDBJ whole genome shotgun (WGS) entry which is preliminary data.</text>
</comment>
<organism evidence="1 2">
    <name type="scientific">Mucuna pruriens</name>
    <name type="common">Velvet bean</name>
    <name type="synonym">Dolichos pruriens</name>
    <dbReference type="NCBI Taxonomy" id="157652"/>
    <lineage>
        <taxon>Eukaryota</taxon>
        <taxon>Viridiplantae</taxon>
        <taxon>Streptophyta</taxon>
        <taxon>Embryophyta</taxon>
        <taxon>Tracheophyta</taxon>
        <taxon>Spermatophyta</taxon>
        <taxon>Magnoliopsida</taxon>
        <taxon>eudicotyledons</taxon>
        <taxon>Gunneridae</taxon>
        <taxon>Pentapetalae</taxon>
        <taxon>rosids</taxon>
        <taxon>fabids</taxon>
        <taxon>Fabales</taxon>
        <taxon>Fabaceae</taxon>
        <taxon>Papilionoideae</taxon>
        <taxon>50 kb inversion clade</taxon>
        <taxon>NPAAA clade</taxon>
        <taxon>indigoferoid/millettioid clade</taxon>
        <taxon>Phaseoleae</taxon>
        <taxon>Mucuna</taxon>
    </lineage>
</organism>
<keyword evidence="2" id="KW-1185">Reference proteome</keyword>
<dbReference type="AlphaFoldDB" id="A0A371GQZ5"/>
<name>A0A371GQZ5_MUCPR</name>
<proteinExistence type="predicted"/>
<accession>A0A371GQZ5</accession>
<reference evidence="1" key="1">
    <citation type="submission" date="2018-05" db="EMBL/GenBank/DDBJ databases">
        <title>Draft genome of Mucuna pruriens seed.</title>
        <authorList>
            <person name="Nnadi N.E."/>
            <person name="Vos R."/>
            <person name="Hasami M.H."/>
            <person name="Devisetty U.K."/>
            <person name="Aguiy J.C."/>
        </authorList>
    </citation>
    <scope>NUCLEOTIDE SEQUENCE [LARGE SCALE GENOMIC DNA]</scope>
    <source>
        <strain evidence="1">JCA_2017</strain>
    </source>
</reference>
<feature type="non-terminal residue" evidence="1">
    <location>
        <position position="152"/>
    </location>
</feature>
<dbReference type="OrthoDB" id="1434596at2759"/>
<evidence type="ECO:0008006" key="3">
    <source>
        <dbReference type="Google" id="ProtNLM"/>
    </source>
</evidence>
<evidence type="ECO:0000313" key="1">
    <source>
        <dbReference type="EMBL" id="RDX92944.1"/>
    </source>
</evidence>